<comment type="cofactor">
    <cofactor evidence="17">
        <name>[4Fe-4S] cluster</name>
        <dbReference type="ChEBI" id="CHEBI:49883"/>
    </cofactor>
</comment>
<dbReference type="EMBL" id="RSCE01000007">
    <property type="protein sequence ID" value="RSH80933.1"/>
    <property type="molecule type" value="Genomic_DNA"/>
</dbReference>
<dbReference type="GO" id="GO:0006287">
    <property type="term" value="P:base-excision repair, gap-filling"/>
    <property type="evidence" value="ECO:0007669"/>
    <property type="project" value="TreeGrafter"/>
</dbReference>
<keyword evidence="21" id="KW-1185">Reference proteome</keyword>
<evidence type="ECO:0000256" key="10">
    <source>
        <dbReference type="ARBA" id="ARBA00022932"/>
    </source>
</evidence>
<evidence type="ECO:0000256" key="9">
    <source>
        <dbReference type="ARBA" id="ARBA00022833"/>
    </source>
</evidence>
<dbReference type="InterPro" id="IPR054475">
    <property type="entry name" value="Znf-DPOE"/>
</dbReference>
<dbReference type="SUPFAM" id="SSF53098">
    <property type="entry name" value="Ribonuclease H-like"/>
    <property type="match status" value="1"/>
</dbReference>
<feature type="domain" description="DNA polymerase epsilon catalytic subunit A C-terminal" evidence="19">
    <location>
        <begin position="1468"/>
        <end position="1859"/>
    </location>
</feature>
<evidence type="ECO:0000256" key="6">
    <source>
        <dbReference type="ARBA" id="ARBA00022705"/>
    </source>
</evidence>
<evidence type="ECO:0000256" key="8">
    <source>
        <dbReference type="ARBA" id="ARBA00022771"/>
    </source>
</evidence>
<evidence type="ECO:0000256" key="12">
    <source>
        <dbReference type="ARBA" id="ARBA00023014"/>
    </source>
</evidence>
<keyword evidence="6 17" id="KW-0235">DNA replication</keyword>
<dbReference type="InterPro" id="IPR042087">
    <property type="entry name" value="DNA_pol_B_thumb"/>
</dbReference>
<dbReference type="CDD" id="cd05535">
    <property type="entry name" value="POLBc_epsilon"/>
    <property type="match status" value="1"/>
</dbReference>
<feature type="region of interest" description="Disordered" evidence="18">
    <location>
        <begin position="1"/>
        <end position="44"/>
    </location>
</feature>
<dbReference type="Gene3D" id="1.10.132.60">
    <property type="entry name" value="DNA polymerase family B, C-terminal domain"/>
    <property type="match status" value="1"/>
</dbReference>
<accession>A0A427XQ36</accession>
<gene>
    <name evidence="20" type="primary">POL2</name>
    <name evidence="20" type="ORF">EHS24_008362</name>
</gene>
<evidence type="ECO:0000256" key="4">
    <source>
        <dbReference type="ARBA" id="ARBA00022679"/>
    </source>
</evidence>
<dbReference type="OrthoDB" id="10060449at2759"/>
<keyword evidence="11 17" id="KW-0408">Iron</keyword>
<evidence type="ECO:0000313" key="21">
    <source>
        <dbReference type="Proteomes" id="UP000279236"/>
    </source>
</evidence>
<evidence type="ECO:0000259" key="19">
    <source>
        <dbReference type="SMART" id="SM01159"/>
    </source>
</evidence>
<keyword evidence="3 17" id="KW-0004">4Fe-4S</keyword>
<dbReference type="InterPro" id="IPR006172">
    <property type="entry name" value="DNA-dir_DNA_pol_B"/>
</dbReference>
<dbReference type="GeneID" id="39592905"/>
<dbReference type="InterPro" id="IPR012337">
    <property type="entry name" value="RNaseH-like_sf"/>
</dbReference>
<dbReference type="GO" id="GO:0008270">
    <property type="term" value="F:zinc ion binding"/>
    <property type="evidence" value="ECO:0007669"/>
    <property type="project" value="UniProtKB-KW"/>
</dbReference>
<dbReference type="Gene3D" id="3.30.342.10">
    <property type="entry name" value="DNA Polymerase, chain B, domain 1"/>
    <property type="match status" value="1"/>
</dbReference>
<evidence type="ECO:0000256" key="5">
    <source>
        <dbReference type="ARBA" id="ARBA00022695"/>
    </source>
</evidence>
<dbReference type="FunFam" id="3.30.420.10:FF:000010">
    <property type="entry name" value="DNA polymerase epsilon catalytic subunit"/>
    <property type="match status" value="1"/>
</dbReference>
<dbReference type="SMART" id="SM01159">
    <property type="entry name" value="DUF1744"/>
    <property type="match status" value="1"/>
</dbReference>
<comment type="function">
    <text evidence="15 17">DNA polymerase II participates in chromosomal DNA replication.</text>
</comment>
<keyword evidence="14 17" id="KW-0539">Nucleus</keyword>
<evidence type="ECO:0000256" key="18">
    <source>
        <dbReference type="SAM" id="MobiDB-lite"/>
    </source>
</evidence>
<dbReference type="RefSeq" id="XP_028475652.1">
    <property type="nucleotide sequence ID" value="XM_028623678.1"/>
</dbReference>
<dbReference type="Pfam" id="PF22634">
    <property type="entry name" value="POL2_thumb"/>
    <property type="match status" value="1"/>
</dbReference>
<dbReference type="Proteomes" id="UP000279236">
    <property type="component" value="Unassembled WGS sequence"/>
</dbReference>
<keyword evidence="10 17" id="KW-0239">DNA-directed DNA polymerase</keyword>
<dbReference type="SUPFAM" id="SSF56672">
    <property type="entry name" value="DNA/RNA polymerases"/>
    <property type="match status" value="1"/>
</dbReference>
<keyword evidence="13 17" id="KW-0238">DNA-binding</keyword>
<dbReference type="EC" id="2.7.7.7" evidence="17"/>
<dbReference type="GO" id="GO:0045004">
    <property type="term" value="P:DNA replication proofreading"/>
    <property type="evidence" value="ECO:0007669"/>
    <property type="project" value="TreeGrafter"/>
</dbReference>
<dbReference type="FunFam" id="1.10.132.60:FF:000002">
    <property type="entry name" value="DNA polymerase epsilon catalytic subunit"/>
    <property type="match status" value="1"/>
</dbReference>
<comment type="subunit">
    <text evidence="16">Heterotetramer. Consists of 4 subunits: POL2, DPB2, DPB3 and DPB4.</text>
</comment>
<evidence type="ECO:0000256" key="16">
    <source>
        <dbReference type="ARBA" id="ARBA00065544"/>
    </source>
</evidence>
<dbReference type="GO" id="GO:0003677">
    <property type="term" value="F:DNA binding"/>
    <property type="evidence" value="ECO:0007669"/>
    <property type="project" value="UniProtKB-KW"/>
</dbReference>
<evidence type="ECO:0000256" key="17">
    <source>
        <dbReference type="RuleBase" id="RU365029"/>
    </source>
</evidence>
<dbReference type="GO" id="GO:0051539">
    <property type="term" value="F:4 iron, 4 sulfur cluster binding"/>
    <property type="evidence" value="ECO:0007669"/>
    <property type="project" value="UniProtKB-KW"/>
</dbReference>
<dbReference type="GO" id="GO:0003887">
    <property type="term" value="F:DNA-directed DNA polymerase activity"/>
    <property type="evidence" value="ECO:0007669"/>
    <property type="project" value="UniProtKB-KW"/>
</dbReference>
<keyword evidence="4 17" id="KW-0808">Transferase</keyword>
<evidence type="ECO:0000313" key="20">
    <source>
        <dbReference type="EMBL" id="RSH80933.1"/>
    </source>
</evidence>
<evidence type="ECO:0000256" key="14">
    <source>
        <dbReference type="ARBA" id="ARBA00023242"/>
    </source>
</evidence>
<dbReference type="SMART" id="SM00486">
    <property type="entry name" value="POLBc"/>
    <property type="match status" value="1"/>
</dbReference>
<dbReference type="GO" id="GO:0006297">
    <property type="term" value="P:nucleotide-excision repair, DNA gap filling"/>
    <property type="evidence" value="ECO:0007669"/>
    <property type="project" value="TreeGrafter"/>
</dbReference>
<evidence type="ECO:0000256" key="3">
    <source>
        <dbReference type="ARBA" id="ARBA00022485"/>
    </source>
</evidence>
<evidence type="ECO:0000256" key="1">
    <source>
        <dbReference type="ARBA" id="ARBA00004123"/>
    </source>
</evidence>
<keyword evidence="9 17" id="KW-0862">Zinc</keyword>
<keyword evidence="7 17" id="KW-0479">Metal-binding</keyword>
<keyword evidence="8 17" id="KW-0863">Zinc-finger</keyword>
<reference evidence="20 21" key="1">
    <citation type="submission" date="2018-11" db="EMBL/GenBank/DDBJ databases">
        <title>Genome sequence of Apiotrichum porosum DSM 27194.</title>
        <authorList>
            <person name="Aliyu H."/>
            <person name="Gorte O."/>
            <person name="Ochsenreither K."/>
        </authorList>
    </citation>
    <scope>NUCLEOTIDE SEQUENCE [LARGE SCALE GENOMIC DNA]</scope>
    <source>
        <strain evidence="20 21">DSM 27194</strain>
    </source>
</reference>
<dbReference type="PANTHER" id="PTHR10670">
    <property type="entry name" value="DNA POLYMERASE EPSILON CATALYTIC SUBUNIT A"/>
    <property type="match status" value="1"/>
</dbReference>
<comment type="catalytic activity">
    <reaction evidence="17">
        <text>DNA(n) + a 2'-deoxyribonucleoside 5'-triphosphate = DNA(n+1) + diphosphate</text>
        <dbReference type="Rhea" id="RHEA:22508"/>
        <dbReference type="Rhea" id="RHEA-COMP:17339"/>
        <dbReference type="Rhea" id="RHEA-COMP:17340"/>
        <dbReference type="ChEBI" id="CHEBI:33019"/>
        <dbReference type="ChEBI" id="CHEBI:61560"/>
        <dbReference type="ChEBI" id="CHEBI:173112"/>
        <dbReference type="EC" id="2.7.7.7"/>
    </reaction>
</comment>
<protein>
    <recommendedName>
        <fullName evidence="17">DNA polymerase epsilon catalytic subunit</fullName>
        <ecNumber evidence="17">2.7.7.7</ecNumber>
    </recommendedName>
</protein>
<feature type="region of interest" description="Disordered" evidence="18">
    <location>
        <begin position="218"/>
        <end position="243"/>
    </location>
</feature>
<dbReference type="InterPro" id="IPR013697">
    <property type="entry name" value="DNA_pol_e_suA_C"/>
</dbReference>
<name>A0A427XQ36_9TREE</name>
<dbReference type="InterPro" id="IPR043502">
    <property type="entry name" value="DNA/RNA_pol_sf"/>
</dbReference>
<dbReference type="PANTHER" id="PTHR10670:SF0">
    <property type="entry name" value="DNA POLYMERASE EPSILON CATALYTIC SUBUNIT A"/>
    <property type="match status" value="1"/>
</dbReference>
<dbReference type="GO" id="GO:0008622">
    <property type="term" value="C:epsilon DNA polymerase complex"/>
    <property type="evidence" value="ECO:0007669"/>
    <property type="project" value="InterPro"/>
</dbReference>
<comment type="subcellular location">
    <subcellularLocation>
        <location evidence="1 17">Nucleus</location>
    </subcellularLocation>
</comment>
<dbReference type="Gene3D" id="3.30.420.10">
    <property type="entry name" value="Ribonuclease H-like superfamily/Ribonuclease H"/>
    <property type="match status" value="1"/>
</dbReference>
<dbReference type="InterPro" id="IPR029703">
    <property type="entry name" value="POL2"/>
</dbReference>
<dbReference type="Pfam" id="PF03104">
    <property type="entry name" value="DNA_pol_B_exo1"/>
    <property type="match status" value="1"/>
</dbReference>
<dbReference type="Pfam" id="PF08490">
    <property type="entry name" value="DUF1744"/>
    <property type="match status" value="1"/>
</dbReference>
<proteinExistence type="inferred from homology"/>
<dbReference type="STRING" id="105984.A0A427XQ36"/>
<sequence>MSFRGRGRGRGGGSKGNTRFTGKRAAFRPGGGGNRPAPNRDDDGTALQERFEETKVADEIDDKLGFWRFESNLANGDSRDGWLVNMHQALVQSDIHASGLAAVDYYFIQDDGGMFKATIPYQPYFYVTCRGGTETIVEEWLIKRFEGVVVRVQREKKWDLSVPNHLLSAPPVFLKIFFHNTQDFQNVKRELLPLAVANSAKFTAVDAYADVVGAENATNAANGDGQERAWGEDEDTQKRKSEREPADCIIDIREHDIAYYLRVAIDLDLRVGLWYNVSSTMGTIKMERLTDRVKRAEPVVMAYDIETTKQPLKFPDQQTDQIMMISYMIDGQGYLITNREIVGEDIEDFEYTPKPEYEGEFTIFNEPDEAALIRRWFEHIQDSKPTVMATYNGDSFDFPFVDARAKIHGISMYNEIGFRPDNEGEYKCRACMHMDCFRWVKRDSYLPQGSQGLKAVTKYKLGYNPIDLDPELMTPYAIEQPQKLASYSVSDAVATYYLYMKYVNPFIFSLCNIIPLNPDEVLRKGSGTLCETLLMVEAYQAHIIMPNRHEDPHGVTYEGHLLASETYVGGHVEALEAGVFRSDIPTHFKVAPSAMQELLDDLHNALKFSLVEEGNVKLEDVENYDEVYDEIAKALILMRDEPNRVDPPLIYHLDVAAMYPNIMLSNRLQPDSVKDEAACAVCDYNRPDKVCDRRLEWAWRGEYFPAKRDEVNMVRYALDQELFPPKYPNDPKRRFTDLPQAEQSALIHKRLGDYSRKVYKKTHETKVVTKTAIICQRENSFYIDTVRAFRDRRYEYKGLHKTWKKNLDKAFDEGGALPRGRRGQEDDCAMARQLVEQIGRPLELDTDGIWCMLPGVFPENFTFKLKGGKKFGISYPCSMLNHLVHEKFTNHQYHELVDPEAGVYNVRKENSIFFELDGPYKAMILPSSKEEDKLLKKRYAVFNFDGSLAELKGFEVKRRGELQLIKIFQSQIFDKFLLGSTTEECYAAVAEVADQWLDILQSKGSSLDDNELVELIAENRSMSKTLAEYGSQKSTSISTARRLAEFLGEQMVKDKGLSCRFIISERPHGAPVTERAIPVAIFDADPTVKRHFLRKWVKDASLIDFDIRTILDWSYYTERLGSVIQKLITIPAALQKVANPVPRIRHPDWLFRRVATREDKFQQHTLTDMFAKMRTKAADMEDFGTNKTANKPRMAVVNRRKKAKSPEIEEIAPDPEVDYPGYIRVMRKVWRKNRLEKQRLRKQGIRQDFSISSMIRTQTANLAARQWDIIQIAATTRPGEFLLWLAIDTTFQSVRLRVPREFYLNFKSMPGDDTFSSRYDVASVTRVLPRGQATRHLYRVQVEEGLFVDGESHFSSLINNPNIDGAFELQVPLMVRALLALGTACGLKSTSLSGLNRGLDKGFDLAELERPGASVLRHRYLNDGKNLKYHFLFHATVNSRHLIGLFSPTGPAKVYVVDGARNRQQLPNPARWYAERVAKAAPGIFTYPEELECATSYYPTEAGAMRQLIKDLQAIRTGMNVIALCSPFEHAHYQARHAVFSEFPFVTIRTIKDEEPSLMWLVTMARRMVVQYLRLSAWIAGQIEIAAHYDVPMGNLGPDPPTFLADLEFARRLKDQDMVLWWSQSPRPDLGGAEEDANGSDEPVAPQISTRGCYSSVVLEMELADMAINAVLQSALVNEMEGSGTGAHAFGTASHNLDEYAQGTANASVMLGDAVLSIQTFTVLKSMVRSWFLDKSRAHVRGIEGGPADLVIDQFWRWISSNSSCMFEPALYRFLHGLMRKTLLQLLAEFKRLGTQVVYADLNRVFLLTSKPDAGSAFAFAKYLVTAANSHDLFRHIVIDVTLFWNYLAWMDVANFGGVRIFPDEAGTGLPAPKQFEISMDWNIQAFLPAELQPMFERRVADYIYALYTAKRNATDGRGPLKPVYNLNIEAPGEAAPAQTNPAKVKEQAAAAKAVSTTLTRKLLDDTSKIKRRHATAQANGDDTALAFPRLPGAVAANQKTENAALAFVKDVCEVYSLSTDLLIDVQVLRRNLLDLVGVREFAPEAAFRNPGESLTVPMVSCGRCNAIRDVDLGRDPDCLPSVNQAGEAQAPPRDMWACHKCDAEYDRFAIEHPLIDMVSRIVTSWQTQDVICQKCSQSKSDNLAPTCHCGGAFRPSLNRSELTNKLKMIQSVSQYHKLTMTGEYVADVLTRW</sequence>
<evidence type="ECO:0000256" key="13">
    <source>
        <dbReference type="ARBA" id="ARBA00023125"/>
    </source>
</evidence>
<dbReference type="GO" id="GO:0008310">
    <property type="term" value="F:single-stranded DNA 3'-5' DNA exonuclease activity"/>
    <property type="evidence" value="ECO:0007669"/>
    <property type="project" value="TreeGrafter"/>
</dbReference>
<dbReference type="Pfam" id="PF23250">
    <property type="entry name" value="zf_DPOE_2"/>
    <property type="match status" value="1"/>
</dbReference>
<dbReference type="Pfam" id="PF22912">
    <property type="entry name" value="zf-DPOE"/>
    <property type="match status" value="1"/>
</dbReference>
<dbReference type="GO" id="GO:0000278">
    <property type="term" value="P:mitotic cell cycle"/>
    <property type="evidence" value="ECO:0007669"/>
    <property type="project" value="TreeGrafter"/>
</dbReference>
<evidence type="ECO:0000256" key="2">
    <source>
        <dbReference type="ARBA" id="ARBA00005755"/>
    </source>
</evidence>
<dbReference type="InterPro" id="IPR055191">
    <property type="entry name" value="POL2_thumb"/>
</dbReference>
<evidence type="ECO:0000256" key="7">
    <source>
        <dbReference type="ARBA" id="ARBA00022723"/>
    </source>
</evidence>
<organism evidence="20 21">
    <name type="scientific">Apiotrichum porosum</name>
    <dbReference type="NCBI Taxonomy" id="105984"/>
    <lineage>
        <taxon>Eukaryota</taxon>
        <taxon>Fungi</taxon>
        <taxon>Dikarya</taxon>
        <taxon>Basidiomycota</taxon>
        <taxon>Agaricomycotina</taxon>
        <taxon>Tremellomycetes</taxon>
        <taxon>Trichosporonales</taxon>
        <taxon>Trichosporonaceae</taxon>
        <taxon>Apiotrichum</taxon>
    </lineage>
</organism>
<keyword evidence="12 17" id="KW-0411">Iron-sulfur</keyword>
<feature type="compositionally biased region" description="Basic and acidic residues" evidence="18">
    <location>
        <begin position="225"/>
        <end position="243"/>
    </location>
</feature>
<comment type="caution">
    <text evidence="20">The sequence shown here is derived from an EMBL/GenBank/DDBJ whole genome shotgun (WGS) entry which is preliminary data.</text>
</comment>
<dbReference type="GO" id="GO:0000166">
    <property type="term" value="F:nucleotide binding"/>
    <property type="evidence" value="ECO:0007669"/>
    <property type="project" value="InterPro"/>
</dbReference>
<evidence type="ECO:0000256" key="15">
    <source>
        <dbReference type="ARBA" id="ARBA00057054"/>
    </source>
</evidence>
<keyword evidence="5 17" id="KW-0548">Nucleotidyltransferase</keyword>
<dbReference type="InterPro" id="IPR006133">
    <property type="entry name" value="DNA-dir_DNA_pol_B_exonuc"/>
</dbReference>
<dbReference type="InterPro" id="IPR036397">
    <property type="entry name" value="RNaseH_sf"/>
</dbReference>
<dbReference type="GO" id="GO:0006272">
    <property type="term" value="P:leading strand elongation"/>
    <property type="evidence" value="ECO:0007669"/>
    <property type="project" value="TreeGrafter"/>
</dbReference>
<comment type="similarity">
    <text evidence="2 17">Belongs to the DNA polymerase type-B family.</text>
</comment>
<evidence type="ECO:0000256" key="11">
    <source>
        <dbReference type="ARBA" id="ARBA00023004"/>
    </source>
</evidence>
<dbReference type="CDD" id="cd05779">
    <property type="entry name" value="DNA_polB_epsilon_exo"/>
    <property type="match status" value="1"/>
</dbReference>